<feature type="region of interest" description="Disordered" evidence="1">
    <location>
        <begin position="26"/>
        <end position="68"/>
    </location>
</feature>
<proteinExistence type="predicted"/>
<evidence type="ECO:0000256" key="2">
    <source>
        <dbReference type="SAM" id="SignalP"/>
    </source>
</evidence>
<reference evidence="4" key="1">
    <citation type="journal article" date="2019" name="Int. J. Syst. Evol. Microbiol.">
        <title>The Global Catalogue of Microorganisms (GCM) 10K type strain sequencing project: providing services to taxonomists for standard genome sequencing and annotation.</title>
        <authorList>
            <consortium name="The Broad Institute Genomics Platform"/>
            <consortium name="The Broad Institute Genome Sequencing Center for Infectious Disease"/>
            <person name="Wu L."/>
            <person name="Ma J."/>
        </authorList>
    </citation>
    <scope>NUCLEOTIDE SEQUENCE [LARGE SCALE GENOMIC DNA]</scope>
    <source>
        <strain evidence="4">JCM 16702</strain>
    </source>
</reference>
<gene>
    <name evidence="3" type="ORF">GCM10022214_12090</name>
</gene>
<dbReference type="RefSeq" id="WP_344941912.1">
    <property type="nucleotide sequence ID" value="NZ_BAAAZG010000002.1"/>
</dbReference>
<comment type="caution">
    <text evidence="3">The sequence shown here is derived from an EMBL/GenBank/DDBJ whole genome shotgun (WGS) entry which is preliminary data.</text>
</comment>
<name>A0ABP7V6Z6_9ACTN</name>
<dbReference type="PROSITE" id="PS51257">
    <property type="entry name" value="PROKAR_LIPOPROTEIN"/>
    <property type="match status" value="1"/>
</dbReference>
<feature type="compositionally biased region" description="Low complexity" evidence="1">
    <location>
        <begin position="33"/>
        <end position="53"/>
    </location>
</feature>
<evidence type="ECO:0008006" key="5">
    <source>
        <dbReference type="Google" id="ProtNLM"/>
    </source>
</evidence>
<dbReference type="Proteomes" id="UP001500683">
    <property type="component" value="Unassembled WGS sequence"/>
</dbReference>
<feature type="chain" id="PRO_5046375448" description="Lipoprotein" evidence="2">
    <location>
        <begin position="21"/>
        <end position="200"/>
    </location>
</feature>
<keyword evidence="4" id="KW-1185">Reference proteome</keyword>
<evidence type="ECO:0000256" key="1">
    <source>
        <dbReference type="SAM" id="MobiDB-lite"/>
    </source>
</evidence>
<evidence type="ECO:0000313" key="4">
    <source>
        <dbReference type="Proteomes" id="UP001500683"/>
    </source>
</evidence>
<sequence>MTRSLRPGPLIALAAVMAVAATACGTEEPRRPPAAATTATPSPTPTACRPTAPSETPHGGLPDPRGIDRRDATAVSRAAVTVMWTVDAAIDDGQRDAYLRACPYLTPQYAVRVAAEQAVGPVPQQWKAHRAYARVRLTLRQPEGDLDPDTPTMAYRQWQVTVTPIGRDQWKGPTVRAIAFVTLTRPTPGAPWHIARVTTA</sequence>
<keyword evidence="2" id="KW-0732">Signal</keyword>
<evidence type="ECO:0000313" key="3">
    <source>
        <dbReference type="EMBL" id="GAA4060804.1"/>
    </source>
</evidence>
<feature type="signal peptide" evidence="2">
    <location>
        <begin position="1"/>
        <end position="20"/>
    </location>
</feature>
<accession>A0ABP7V6Z6</accession>
<protein>
    <recommendedName>
        <fullName evidence="5">Lipoprotein</fullName>
    </recommendedName>
</protein>
<dbReference type="EMBL" id="BAAAZG010000002">
    <property type="protein sequence ID" value="GAA4060804.1"/>
    <property type="molecule type" value="Genomic_DNA"/>
</dbReference>
<organism evidence="3 4">
    <name type="scientific">Actinomadura miaoliensis</name>
    <dbReference type="NCBI Taxonomy" id="430685"/>
    <lineage>
        <taxon>Bacteria</taxon>
        <taxon>Bacillati</taxon>
        <taxon>Actinomycetota</taxon>
        <taxon>Actinomycetes</taxon>
        <taxon>Streptosporangiales</taxon>
        <taxon>Thermomonosporaceae</taxon>
        <taxon>Actinomadura</taxon>
    </lineage>
</organism>